<evidence type="ECO:0000313" key="1">
    <source>
        <dbReference type="EMBL" id="CAA9582828.1"/>
    </source>
</evidence>
<dbReference type="EMBL" id="CADCWN010000253">
    <property type="protein sequence ID" value="CAA9582828.1"/>
    <property type="molecule type" value="Genomic_DNA"/>
</dbReference>
<dbReference type="AlphaFoldDB" id="A0A6J4VMP6"/>
<accession>A0A6J4VMP6</accession>
<name>A0A6J4VMP6_9BACT</name>
<proteinExistence type="predicted"/>
<organism evidence="1">
    <name type="scientific">uncultured Thermomicrobiales bacterium</name>
    <dbReference type="NCBI Taxonomy" id="1645740"/>
    <lineage>
        <taxon>Bacteria</taxon>
        <taxon>Pseudomonadati</taxon>
        <taxon>Thermomicrobiota</taxon>
        <taxon>Thermomicrobia</taxon>
        <taxon>Thermomicrobiales</taxon>
        <taxon>environmental samples</taxon>
    </lineage>
</organism>
<reference evidence="1" key="1">
    <citation type="submission" date="2020-02" db="EMBL/GenBank/DDBJ databases">
        <authorList>
            <person name="Meier V. D."/>
        </authorList>
    </citation>
    <scope>NUCLEOTIDE SEQUENCE</scope>
    <source>
        <strain evidence="1">AVDCRST_MAG18</strain>
    </source>
</reference>
<gene>
    <name evidence="1" type="ORF">AVDCRST_MAG18-3406</name>
</gene>
<protein>
    <submittedName>
        <fullName evidence="1">Uncharacterized protein</fullName>
    </submittedName>
</protein>
<sequence length="117" mass="13364">MRDAQPPRRAGRRWSTFLRNHADEIWACDFPPVTDLLFRPLYAFFVVALGTRRVVHIGVTRHPTDAWVAQQLCEATPYGERPKYSPRFLGRALFPQGIAAGARQFAGSLFKAKRLPR</sequence>